<keyword evidence="3 6" id="KW-0812">Transmembrane</keyword>
<dbReference type="AlphaFoldDB" id="A0ABC9NAU9"/>
<evidence type="ECO:0000256" key="1">
    <source>
        <dbReference type="ARBA" id="ARBA00004651"/>
    </source>
</evidence>
<dbReference type="Pfam" id="PF00892">
    <property type="entry name" value="EamA"/>
    <property type="match status" value="2"/>
</dbReference>
<feature type="transmembrane region" description="Helical" evidence="6">
    <location>
        <begin position="216"/>
        <end position="237"/>
    </location>
</feature>
<dbReference type="Proteomes" id="UP000004110">
    <property type="component" value="Unassembled WGS sequence"/>
</dbReference>
<protein>
    <submittedName>
        <fullName evidence="8">Membrane protein</fullName>
    </submittedName>
</protein>
<dbReference type="PANTHER" id="PTHR32322:SF18">
    <property type="entry name" value="S-ADENOSYLMETHIONINE_S-ADENOSYLHOMOCYSTEINE TRANSPORTER"/>
    <property type="match status" value="1"/>
</dbReference>
<feature type="transmembrane region" description="Helical" evidence="6">
    <location>
        <begin position="100"/>
        <end position="121"/>
    </location>
</feature>
<keyword evidence="4 6" id="KW-1133">Transmembrane helix</keyword>
<dbReference type="PANTHER" id="PTHR32322">
    <property type="entry name" value="INNER MEMBRANE TRANSPORTER"/>
    <property type="match status" value="1"/>
</dbReference>
<feature type="transmembrane region" description="Helical" evidence="6">
    <location>
        <begin position="127"/>
        <end position="147"/>
    </location>
</feature>
<evidence type="ECO:0000256" key="6">
    <source>
        <dbReference type="SAM" id="Phobius"/>
    </source>
</evidence>
<comment type="subcellular location">
    <subcellularLocation>
        <location evidence="1">Cell membrane</location>
        <topology evidence="1">Multi-pass membrane protein</topology>
    </subcellularLocation>
</comment>
<evidence type="ECO:0000256" key="5">
    <source>
        <dbReference type="ARBA" id="ARBA00023136"/>
    </source>
</evidence>
<feature type="transmembrane region" description="Helical" evidence="6">
    <location>
        <begin position="252"/>
        <end position="273"/>
    </location>
</feature>
<organism evidence="8 9">
    <name type="scientific">Bacteroides uniformis (strain ATCC 8492 / DSM 6597 / CCUG 4942 / CIP 103695 / JCM 5828 / KCTC 5204 / NCTC 13054 / VPI 0061)</name>
    <dbReference type="NCBI Taxonomy" id="411479"/>
    <lineage>
        <taxon>Bacteria</taxon>
        <taxon>Pseudomonadati</taxon>
        <taxon>Bacteroidota</taxon>
        <taxon>Bacteroidia</taxon>
        <taxon>Bacteroidales</taxon>
        <taxon>Bacteroidaceae</taxon>
        <taxon>Bacteroides</taxon>
    </lineage>
</organism>
<feature type="domain" description="EamA" evidence="7">
    <location>
        <begin position="42"/>
        <end position="170"/>
    </location>
</feature>
<evidence type="ECO:0000313" key="8">
    <source>
        <dbReference type="EMBL" id="EDO53761.1"/>
    </source>
</evidence>
<evidence type="ECO:0000259" key="7">
    <source>
        <dbReference type="Pfam" id="PF00892"/>
    </source>
</evidence>
<dbReference type="EMBL" id="AAYH02000044">
    <property type="protein sequence ID" value="EDO53761.1"/>
    <property type="molecule type" value="Genomic_DNA"/>
</dbReference>
<evidence type="ECO:0000256" key="4">
    <source>
        <dbReference type="ARBA" id="ARBA00022989"/>
    </source>
</evidence>
<feature type="transmembrane region" description="Helical" evidence="6">
    <location>
        <begin position="310"/>
        <end position="329"/>
    </location>
</feature>
<feature type="transmembrane region" description="Helical" evidence="6">
    <location>
        <begin position="186"/>
        <end position="204"/>
    </location>
</feature>
<feature type="domain" description="EamA" evidence="7">
    <location>
        <begin position="185"/>
        <end position="326"/>
    </location>
</feature>
<keyword evidence="9" id="KW-1185">Reference proteome</keyword>
<name>A0ABC9NAU9_BACUC</name>
<feature type="transmembrane region" description="Helical" evidence="6">
    <location>
        <begin position="285"/>
        <end position="304"/>
    </location>
</feature>
<dbReference type="InterPro" id="IPR050638">
    <property type="entry name" value="AA-Vitamin_Transporters"/>
</dbReference>
<comment type="caution">
    <text evidence="8">The sequence shown here is derived from an EMBL/GenBank/DDBJ whole genome shotgun (WGS) entry which is preliminary data.</text>
</comment>
<reference evidence="8" key="1">
    <citation type="submission" date="2007-06" db="EMBL/GenBank/DDBJ databases">
        <authorList>
            <person name="Fulton L."/>
            <person name="Clifton S."/>
            <person name="Fulton B."/>
            <person name="Xu J."/>
            <person name="Minx P."/>
            <person name="Pepin K.H."/>
            <person name="Johnson M."/>
            <person name="Thiruvilangam P."/>
            <person name="Bhonagiri V."/>
            <person name="Nash W.E."/>
            <person name="Mardis E.R."/>
            <person name="Wilson R.K."/>
        </authorList>
    </citation>
    <scope>NUCLEOTIDE SEQUENCE [LARGE SCALE GENOMIC DNA]</scope>
    <source>
        <strain evidence="8">ATCC 8492</strain>
    </source>
</reference>
<dbReference type="SUPFAM" id="SSF103481">
    <property type="entry name" value="Multidrug resistance efflux transporter EmrE"/>
    <property type="match status" value="2"/>
</dbReference>
<dbReference type="InterPro" id="IPR000620">
    <property type="entry name" value="EamA_dom"/>
</dbReference>
<keyword evidence="5 6" id="KW-0472">Membrane</keyword>
<reference evidence="8" key="2">
    <citation type="submission" date="2013-11" db="EMBL/GenBank/DDBJ databases">
        <title>Draft genome sequence of Bacteroides uniformis (ATCC 8492).</title>
        <authorList>
            <person name="Sudarsanam P."/>
            <person name="Ley R."/>
            <person name="Guruge J."/>
            <person name="Turnbaugh P.J."/>
            <person name="Mahowald M."/>
            <person name="Liep D."/>
            <person name="Gordon J."/>
        </authorList>
    </citation>
    <scope>NUCLEOTIDE SEQUENCE</scope>
    <source>
        <strain evidence="8">ATCC 8492</strain>
    </source>
</reference>
<sequence length="333" mass="36910">MLFFNFCHNVISFFLKTFQSNELFEGKNTKLMKDKKLEANLSMVASRVMAGLNMNGLKFLLPLWLGALTGVTVRCVFAAVAFWITSWFVKEAPVTRRQRIGLFCLGAFGLYGFMFCYLLGISKTTPVSSAIFNSMQPIWVFLISVFFLHEKATLMKIIGIALGFGGALLCILTQGSDDLAHDAFTGNMLCMVSSLVFAVYLIVSKKLLEEVGVVTMMKYIFGGAAVTGLIVSSIIGWDAPLLTDALHGKWHWVPWAVLAFVLVFPTYLSYFLVPVGLKYLKTTVVAMYSYLILVVTTVVSLTLGQDRFSWTQAAAIAMICISVYFVEVAEAKK</sequence>
<proteinExistence type="predicted"/>
<dbReference type="InterPro" id="IPR037185">
    <property type="entry name" value="EmrE-like"/>
</dbReference>
<feature type="transmembrane region" description="Helical" evidence="6">
    <location>
        <begin position="63"/>
        <end position="88"/>
    </location>
</feature>
<feature type="transmembrane region" description="Helical" evidence="6">
    <location>
        <begin position="154"/>
        <end position="174"/>
    </location>
</feature>
<gene>
    <name evidence="8" type="ORF">BACUNI_02376</name>
</gene>
<accession>A0ABC9NAU9</accession>
<evidence type="ECO:0000313" key="9">
    <source>
        <dbReference type="Proteomes" id="UP000004110"/>
    </source>
</evidence>
<dbReference type="Gene3D" id="1.10.3730.20">
    <property type="match status" value="1"/>
</dbReference>
<dbReference type="GO" id="GO:0005886">
    <property type="term" value="C:plasma membrane"/>
    <property type="evidence" value="ECO:0007669"/>
    <property type="project" value="UniProtKB-SubCell"/>
</dbReference>
<evidence type="ECO:0000256" key="2">
    <source>
        <dbReference type="ARBA" id="ARBA00022475"/>
    </source>
</evidence>
<keyword evidence="2" id="KW-1003">Cell membrane</keyword>
<evidence type="ECO:0000256" key="3">
    <source>
        <dbReference type="ARBA" id="ARBA00022692"/>
    </source>
</evidence>